<protein>
    <submittedName>
        <fullName evidence="2">Uncharacterized protein</fullName>
    </submittedName>
</protein>
<dbReference type="RefSeq" id="WP_130716656.1">
    <property type="nucleotide sequence ID" value="NZ_SIOP01000001.1"/>
</dbReference>
<evidence type="ECO:0000313" key="3">
    <source>
        <dbReference type="Proteomes" id="UP000292974"/>
    </source>
</evidence>
<accession>A0A7M3DW62</accession>
<evidence type="ECO:0000256" key="1">
    <source>
        <dbReference type="SAM" id="SignalP"/>
    </source>
</evidence>
<sequence>MKRVISFVIAASLAIAISSGGLQANMKLPKNAKALTAEETTRLYVGNTVIWDTDGRKVS</sequence>
<feature type="chain" id="PRO_5029810017" evidence="1">
    <location>
        <begin position="25"/>
        <end position="59"/>
    </location>
</feature>
<dbReference type="Proteomes" id="UP000292974">
    <property type="component" value="Unassembled WGS sequence"/>
</dbReference>
<feature type="signal peptide" evidence="1">
    <location>
        <begin position="1"/>
        <end position="24"/>
    </location>
</feature>
<comment type="caution">
    <text evidence="2">The sequence shown here is derived from an EMBL/GenBank/DDBJ whole genome shotgun (WGS) entry which is preliminary data.</text>
</comment>
<keyword evidence="1" id="KW-0732">Signal</keyword>
<dbReference type="AlphaFoldDB" id="A0A7M3DW62"/>
<proteinExistence type="predicted"/>
<dbReference type="EMBL" id="SIOP01000001">
    <property type="protein sequence ID" value="TAY52929.1"/>
    <property type="molecule type" value="Genomic_DNA"/>
</dbReference>
<gene>
    <name evidence="2" type="ORF">ELH90_15485</name>
</gene>
<reference evidence="2 3" key="1">
    <citation type="submission" date="2019-02" db="EMBL/GenBank/DDBJ databases">
        <title>The genomic architecture of introgression among sibling species of bacteria.</title>
        <authorList>
            <person name="Cavassim M.I.A."/>
            <person name="Moeskjaer S."/>
            <person name="Moslemi C."/>
            <person name="Fields B."/>
            <person name="Bachmann A."/>
            <person name="Vilhjalmsson B."/>
            <person name="Schierup M.H."/>
            <person name="Young J.P.W."/>
            <person name="Andersen S.U."/>
        </authorList>
    </citation>
    <scope>NUCLEOTIDE SEQUENCE [LARGE SCALE GENOMIC DNA]</scope>
    <source>
        <strain evidence="2 3">SM135B</strain>
    </source>
</reference>
<organism evidence="2 3">
    <name type="scientific">Rhizobium leguminosarum</name>
    <dbReference type="NCBI Taxonomy" id="384"/>
    <lineage>
        <taxon>Bacteria</taxon>
        <taxon>Pseudomonadati</taxon>
        <taxon>Pseudomonadota</taxon>
        <taxon>Alphaproteobacteria</taxon>
        <taxon>Hyphomicrobiales</taxon>
        <taxon>Rhizobiaceae</taxon>
        <taxon>Rhizobium/Agrobacterium group</taxon>
        <taxon>Rhizobium</taxon>
    </lineage>
</organism>
<evidence type="ECO:0000313" key="2">
    <source>
        <dbReference type="EMBL" id="TAY52929.1"/>
    </source>
</evidence>
<name>A0A7M3DW62_RHILE</name>